<dbReference type="EMBL" id="CP142434">
    <property type="protein sequence ID" value="XBC48144.1"/>
    <property type="molecule type" value="Genomic_DNA"/>
</dbReference>
<gene>
    <name evidence="1" type="ORF">VUQ09_01780</name>
</gene>
<dbReference type="RefSeq" id="WP_347298159.1">
    <property type="nucleotide sequence ID" value="NZ_CP142434.1"/>
</dbReference>
<evidence type="ECO:0000313" key="1">
    <source>
        <dbReference type="EMBL" id="XBC48144.1"/>
    </source>
</evidence>
<accession>A0AB74TVT8</accession>
<protein>
    <submittedName>
        <fullName evidence="1">DUF1828 domain-containing protein</fullName>
    </submittedName>
</protein>
<reference evidence="1" key="1">
    <citation type="submission" date="2023-12" db="EMBL/GenBank/DDBJ databases">
        <title>Dolosigranulum savutii sp. nov. isolated from human upper respiratory samples collected in Botswana.</title>
        <authorList>
            <person name="Kelly M.S."/>
        </authorList>
    </citation>
    <scope>NUCLEOTIDE SEQUENCE</scope>
    <source>
        <strain evidence="1">MSK312</strain>
    </source>
</reference>
<organism evidence="1">
    <name type="scientific">Dolosigranulum savutiense</name>
    <dbReference type="NCBI Taxonomy" id="3110288"/>
    <lineage>
        <taxon>Bacteria</taxon>
        <taxon>Bacillati</taxon>
        <taxon>Bacillota</taxon>
        <taxon>Bacilli</taxon>
        <taxon>Lactobacillales</taxon>
        <taxon>Carnobacteriaceae</taxon>
        <taxon>Dolosigranulum</taxon>
    </lineage>
</organism>
<name>A0AB74TVT8_9LACT</name>
<sequence>MHDGIIDITKLENAPHSFDVYRLETNRFKNICGHIYIYKVVFDNGKTYLTDDSLTIGGLGVHGVMMGKEEMEILDNILAKHSASRSEPLDAINSVFLCGEDEVNEEISNFLDAIEAVYQEFLG</sequence>
<dbReference type="AlphaFoldDB" id="A0AB74TVT8"/>
<proteinExistence type="predicted"/>